<keyword evidence="4" id="KW-0805">Transcription regulation</keyword>
<keyword evidence="9" id="KW-1185">Reference proteome</keyword>
<evidence type="ECO:0000256" key="2">
    <source>
        <dbReference type="ARBA" id="ARBA00015075"/>
    </source>
</evidence>
<dbReference type="EMBL" id="CP081083">
    <property type="protein sequence ID" value="UWQ61084.1"/>
    <property type="molecule type" value="Genomic_DNA"/>
</dbReference>
<protein>
    <recommendedName>
        <fullName evidence="2">Toxin CcdB</fullName>
    </recommendedName>
    <alternativeName>
        <fullName evidence="7">Cytotoxic protein CcdB</fullName>
    </alternativeName>
    <alternativeName>
        <fullName evidence="6">Protein LetD</fullName>
    </alternativeName>
</protein>
<comment type="similarity">
    <text evidence="1">Belongs to the CcdB toxin family.</text>
</comment>
<gene>
    <name evidence="8" type="ORF">K3722_21525</name>
</gene>
<evidence type="ECO:0000256" key="3">
    <source>
        <dbReference type="ARBA" id="ARBA00022491"/>
    </source>
</evidence>
<proteinExistence type="inferred from homology"/>
<evidence type="ECO:0000256" key="4">
    <source>
        <dbReference type="ARBA" id="ARBA00023015"/>
    </source>
</evidence>
<dbReference type="RefSeq" id="WP_259969806.1">
    <property type="nucleotide sequence ID" value="NZ_CP081083.1"/>
</dbReference>
<evidence type="ECO:0000313" key="9">
    <source>
        <dbReference type="Proteomes" id="UP001058184"/>
    </source>
</evidence>
<dbReference type="InterPro" id="IPR002712">
    <property type="entry name" value="CcdB"/>
</dbReference>
<keyword evidence="3" id="KW-0678">Repressor</keyword>
<dbReference type="Gene3D" id="2.30.30.110">
    <property type="match status" value="1"/>
</dbReference>
<keyword evidence="5" id="KW-0804">Transcription</keyword>
<dbReference type="InterPro" id="IPR011067">
    <property type="entry name" value="Plasmid_toxin/cell-grow_inhib"/>
</dbReference>
<evidence type="ECO:0000313" key="8">
    <source>
        <dbReference type="EMBL" id="UWQ61084.1"/>
    </source>
</evidence>
<dbReference type="SUPFAM" id="SSF50118">
    <property type="entry name" value="Cell growth inhibitor/plasmid maintenance toxic component"/>
    <property type="match status" value="1"/>
</dbReference>
<evidence type="ECO:0000256" key="6">
    <source>
        <dbReference type="ARBA" id="ARBA00029628"/>
    </source>
</evidence>
<keyword evidence="8" id="KW-0614">Plasmid</keyword>
<geneLocation type="plasmid" evidence="8 9">
    <name>unnamed5</name>
</geneLocation>
<evidence type="ECO:0000256" key="1">
    <source>
        <dbReference type="ARBA" id="ARBA00005230"/>
    </source>
</evidence>
<organism evidence="8 9">
    <name type="scientific">Leisingera caerulea</name>
    <name type="common">Phaeobacter caeruleus</name>
    <dbReference type="NCBI Taxonomy" id="506591"/>
    <lineage>
        <taxon>Bacteria</taxon>
        <taxon>Pseudomonadati</taxon>
        <taxon>Pseudomonadota</taxon>
        <taxon>Alphaproteobacteria</taxon>
        <taxon>Rhodobacterales</taxon>
        <taxon>Roseobacteraceae</taxon>
        <taxon>Leisingera</taxon>
    </lineage>
</organism>
<dbReference type="Proteomes" id="UP001058184">
    <property type="component" value="Plasmid unnamed5"/>
</dbReference>
<accession>A0ABY5X3A7</accession>
<name>A0ABY5X3A7_LEICA</name>
<dbReference type="Pfam" id="PF01845">
    <property type="entry name" value="CcdB"/>
    <property type="match status" value="1"/>
</dbReference>
<evidence type="ECO:0000256" key="5">
    <source>
        <dbReference type="ARBA" id="ARBA00023163"/>
    </source>
</evidence>
<sequence length="99" mass="10649">MARFDVYADAENAGYLLDVQADLLESLNTRIVVPLMAVRTAPAPARRLNPVFSIQSGQYVMVTQFLSAVPCSILKTPVASLAQHDAEIMGALDMVLTGV</sequence>
<evidence type="ECO:0000256" key="7">
    <source>
        <dbReference type="ARBA" id="ARBA00033135"/>
    </source>
</evidence>
<reference evidence="8" key="1">
    <citation type="submission" date="2021-08" db="EMBL/GenBank/DDBJ databases">
        <authorList>
            <person name="Nwanade C."/>
            <person name="Wang M."/>
            <person name="Masoudi A."/>
            <person name="Yu Z."/>
            <person name="Liu J."/>
        </authorList>
    </citation>
    <scope>NUCLEOTIDE SEQUENCE</scope>
    <source>
        <strain evidence="8">S141</strain>
        <plasmid evidence="8">unnamed5</plasmid>
    </source>
</reference>